<dbReference type="AlphaFoldDB" id="A0A9P8LF99"/>
<gene>
    <name evidence="3" type="ORF">GP486_002412</name>
</gene>
<reference evidence="3" key="1">
    <citation type="submission" date="2021-03" db="EMBL/GenBank/DDBJ databases">
        <title>Comparative genomics and phylogenomic investigation of the class Geoglossomycetes provide insights into ecological specialization and systematics.</title>
        <authorList>
            <person name="Melie T."/>
            <person name="Pirro S."/>
            <person name="Miller A.N."/>
            <person name="Quandt A."/>
        </authorList>
    </citation>
    <scope>NUCLEOTIDE SEQUENCE</scope>
    <source>
        <strain evidence="3">CAQ_001_2017</strain>
    </source>
</reference>
<evidence type="ECO:0000313" key="3">
    <source>
        <dbReference type="EMBL" id="KAH0563025.1"/>
    </source>
</evidence>
<proteinExistence type="predicted"/>
<evidence type="ECO:0000256" key="1">
    <source>
        <dbReference type="SAM" id="MobiDB-lite"/>
    </source>
</evidence>
<evidence type="ECO:0000259" key="2">
    <source>
        <dbReference type="Pfam" id="PF06985"/>
    </source>
</evidence>
<accession>A0A9P8LF99</accession>
<dbReference type="PANTHER" id="PTHR33112:SF16">
    <property type="entry name" value="HETEROKARYON INCOMPATIBILITY DOMAIN-CONTAINING PROTEIN"/>
    <property type="match status" value="1"/>
</dbReference>
<feature type="region of interest" description="Disordered" evidence="1">
    <location>
        <begin position="82"/>
        <end position="106"/>
    </location>
</feature>
<organism evidence="3 4">
    <name type="scientific">Trichoglossum hirsutum</name>
    <dbReference type="NCBI Taxonomy" id="265104"/>
    <lineage>
        <taxon>Eukaryota</taxon>
        <taxon>Fungi</taxon>
        <taxon>Dikarya</taxon>
        <taxon>Ascomycota</taxon>
        <taxon>Pezizomycotina</taxon>
        <taxon>Geoglossomycetes</taxon>
        <taxon>Geoglossales</taxon>
        <taxon>Geoglossaceae</taxon>
        <taxon>Trichoglossum</taxon>
    </lineage>
</organism>
<keyword evidence="4" id="KW-1185">Reference proteome</keyword>
<feature type="domain" description="Heterokaryon incompatibility" evidence="2">
    <location>
        <begin position="299"/>
        <end position="466"/>
    </location>
</feature>
<name>A0A9P8LF99_9PEZI</name>
<comment type="caution">
    <text evidence="3">The sequence shown here is derived from an EMBL/GenBank/DDBJ whole genome shotgun (WGS) entry which is preliminary data.</text>
</comment>
<protein>
    <recommendedName>
        <fullName evidence="2">Heterokaryon incompatibility domain-containing protein</fullName>
    </recommendedName>
</protein>
<dbReference type="EMBL" id="JAGHQM010000266">
    <property type="protein sequence ID" value="KAH0563025.1"/>
    <property type="molecule type" value="Genomic_DNA"/>
</dbReference>
<dbReference type="PANTHER" id="PTHR33112">
    <property type="entry name" value="DOMAIN PROTEIN, PUTATIVE-RELATED"/>
    <property type="match status" value="1"/>
</dbReference>
<evidence type="ECO:0000313" key="4">
    <source>
        <dbReference type="Proteomes" id="UP000750711"/>
    </source>
</evidence>
<dbReference type="Pfam" id="PF06985">
    <property type="entry name" value="HET"/>
    <property type="match status" value="1"/>
</dbReference>
<sequence length="801" mass="91268">MADSTPFVEIVDIHGRICDPITGNPLGDGQEGPGSIFHVPISDPRSDYQLYTGRGETTPFSKIMEGIRKAGFEGENIFMHTTPRPEDIDRIPSPPPPRSSHHNDTDIEASFGNIYRTECAYCWAIVRGNERQHGFKLHEIQQAASKGCSTCDVLQKSITAFADLIFPAYNSEKIRIRQEGNEKTRLLSETKYVTVCFDEYEGEVIKLTFKGSRKSNTTASWVADFSRIGSTTGDAKVDSRILDTSSYATILLIKNWIRTCSEEHHLCAIPPASVLPVRVLDVSNYRARLIETKGMIAPYLTLSHCWGRKPLIRLVKDNFEIMKRDVPWTRLSKTFQDTIVLTWKLGFRYLWIDSLCILQDSKEDWEYHASRMAQIYSNSQLTISASSGADGAHGCFSSRLQEPYILQSFESRPIRNPQLWLPKQLEGKDRDGCVKNFEVRLKPPHGLYQDRRPREPLLKRAWVFQEQILSPRIVHFASGELYFECTSYLTCECSGWSLRSKSHQWETRWRKAHTVLLGQDAMVPHKYFTPETRKKIFDFEAYRGLIETYTELDITKELDRLPALSGITFGRKDEYLAGIWRSILIESLHWYPVSKSLRGIMARRPCKYRAPTWSWASVEAPIRHAEKDFYKTQRSATCIAEVIDTSVTLVGVDPRGRVSDGYLRIQGPMREVQVTAIGICEREGSQREEFEKKAARISPDAIDPSLSYRGRMEDLVTYATLQSDNLEDRCYLDIPLALCRSEPAEVVVGQQLTCLMISSSVSMVLKAVPETPGSYTRVGLFRPKTEGWQFVGNKNNSIVIK</sequence>
<dbReference type="InterPro" id="IPR010730">
    <property type="entry name" value="HET"/>
</dbReference>
<dbReference type="Proteomes" id="UP000750711">
    <property type="component" value="Unassembled WGS sequence"/>
</dbReference>